<dbReference type="Proteomes" id="UP001595699">
    <property type="component" value="Unassembled WGS sequence"/>
</dbReference>
<evidence type="ECO:0000313" key="4">
    <source>
        <dbReference type="EMBL" id="MFC3765556.1"/>
    </source>
</evidence>
<feature type="compositionally biased region" description="Pro residues" evidence="1">
    <location>
        <begin position="652"/>
        <end position="664"/>
    </location>
</feature>
<evidence type="ECO:0000256" key="2">
    <source>
        <dbReference type="SAM" id="Phobius"/>
    </source>
</evidence>
<accession>A0ABV7YK48</accession>
<feature type="transmembrane region" description="Helical" evidence="2">
    <location>
        <begin position="75"/>
        <end position="98"/>
    </location>
</feature>
<organism evidence="4 5">
    <name type="scientific">Tenggerimyces flavus</name>
    <dbReference type="NCBI Taxonomy" id="1708749"/>
    <lineage>
        <taxon>Bacteria</taxon>
        <taxon>Bacillati</taxon>
        <taxon>Actinomycetota</taxon>
        <taxon>Actinomycetes</taxon>
        <taxon>Propionibacteriales</taxon>
        <taxon>Nocardioidaceae</taxon>
        <taxon>Tenggerimyces</taxon>
    </lineage>
</organism>
<keyword evidence="4" id="KW-0378">Hydrolase</keyword>
<feature type="transmembrane region" description="Helical" evidence="2">
    <location>
        <begin position="42"/>
        <end position="63"/>
    </location>
</feature>
<feature type="transmembrane region" description="Helical" evidence="2">
    <location>
        <begin position="134"/>
        <end position="154"/>
    </location>
</feature>
<evidence type="ECO:0000256" key="1">
    <source>
        <dbReference type="SAM" id="MobiDB-lite"/>
    </source>
</evidence>
<name>A0ABV7YK48_9ACTN</name>
<dbReference type="SUPFAM" id="SSF52540">
    <property type="entry name" value="P-loop containing nucleoside triphosphate hydrolases"/>
    <property type="match status" value="1"/>
</dbReference>
<proteinExistence type="predicted"/>
<keyword evidence="2" id="KW-1133">Transmembrane helix</keyword>
<evidence type="ECO:0000259" key="3">
    <source>
        <dbReference type="Pfam" id="PF01935"/>
    </source>
</evidence>
<dbReference type="Gene3D" id="3.40.50.300">
    <property type="entry name" value="P-loop containing nucleotide triphosphate hydrolases"/>
    <property type="match status" value="1"/>
</dbReference>
<feature type="domain" description="Helicase HerA central" evidence="3">
    <location>
        <begin position="230"/>
        <end position="329"/>
    </location>
</feature>
<gene>
    <name evidence="4" type="ORF">ACFOUW_32310</name>
</gene>
<protein>
    <submittedName>
        <fullName evidence="4">Helicase HerA domain-containing protein</fullName>
    </submittedName>
</protein>
<dbReference type="Pfam" id="PF01935">
    <property type="entry name" value="DUF87"/>
    <property type="match status" value="1"/>
</dbReference>
<evidence type="ECO:0000313" key="5">
    <source>
        <dbReference type="Proteomes" id="UP001595699"/>
    </source>
</evidence>
<dbReference type="GO" id="GO:0004386">
    <property type="term" value="F:helicase activity"/>
    <property type="evidence" value="ECO:0007669"/>
    <property type="project" value="UniProtKB-KW"/>
</dbReference>
<sequence>MRLFHVVRRVLGFGFGLGWALTGNLLFAVVVGGVWILLAGFIVVSALLLAWPLLLAAVAAYWLASLRGWPPRRLLGVAAWSLPMLVVFVGAFGIMWYFEPGADRSETVAAMALAPFVAVVQSRAAVEQGAFFDAAVYLAPVGIPVGLFVGWLAWRSRIGLMEAGLAGWSPASPMVFDYKQWVRASRTARQRVRAPGGVPMLTRRGNPVIGAVIRSVYVLPRQVLELGYKSLRNHILIVGTTGAGKSTLMLRLWAGFWESASRWHAKGREHRPLLVVIDAKGGFDGRDTAERALDVMTDLGAGKVGMWPDEVSLNLWALPPARLTEVLVDLVPVAKEGAAAYYADILAATVHLAVHAPAGPPTSSADFLSRLDPGWLDMAYVGIPERLTEVQGAAKSIPDVRLRYKTLLDRLGPGFDGNPTNPGTDDSITDYDVLYCVVEGTAGTTVAEAQARALVALITDAATRWGREDIESGTGNGLEKRAALLALDEFSAVSGKVRIYELTERLRSLGAAVQIGAQSWESLAPTEDERQRIAATAAGGVFVMRSPSPQKLCELAGTQMVVETGKKIIGGGFGDEGTARLQHAWVLDPDRVRNFAVGQAAYIYGNSATYLHVAPVRRAPATAAADPVPNDLPSLPTHDPEPVAVPTTHVDPPSPPEPQRPQPQRPDGLDDVFGPGGPR</sequence>
<keyword evidence="5" id="KW-1185">Reference proteome</keyword>
<dbReference type="InterPro" id="IPR027417">
    <property type="entry name" value="P-loop_NTPase"/>
</dbReference>
<feature type="region of interest" description="Disordered" evidence="1">
    <location>
        <begin position="622"/>
        <end position="679"/>
    </location>
</feature>
<keyword evidence="4" id="KW-0067">ATP-binding</keyword>
<dbReference type="RefSeq" id="WP_205116622.1">
    <property type="nucleotide sequence ID" value="NZ_JAFBCM010000001.1"/>
</dbReference>
<keyword evidence="4" id="KW-0547">Nucleotide-binding</keyword>
<reference evidence="5" key="1">
    <citation type="journal article" date="2019" name="Int. J. Syst. Evol. Microbiol.">
        <title>The Global Catalogue of Microorganisms (GCM) 10K type strain sequencing project: providing services to taxonomists for standard genome sequencing and annotation.</title>
        <authorList>
            <consortium name="The Broad Institute Genomics Platform"/>
            <consortium name="The Broad Institute Genome Sequencing Center for Infectious Disease"/>
            <person name="Wu L."/>
            <person name="Ma J."/>
        </authorList>
    </citation>
    <scope>NUCLEOTIDE SEQUENCE [LARGE SCALE GENOMIC DNA]</scope>
    <source>
        <strain evidence="5">CGMCC 4.7241</strain>
    </source>
</reference>
<dbReference type="EMBL" id="JBHRZH010000041">
    <property type="protein sequence ID" value="MFC3765556.1"/>
    <property type="molecule type" value="Genomic_DNA"/>
</dbReference>
<keyword evidence="4" id="KW-0347">Helicase</keyword>
<dbReference type="InterPro" id="IPR002789">
    <property type="entry name" value="HerA_central"/>
</dbReference>
<keyword evidence="2" id="KW-0812">Transmembrane</keyword>
<keyword evidence="2" id="KW-0472">Membrane</keyword>
<feature type="transmembrane region" description="Helical" evidence="2">
    <location>
        <begin position="12"/>
        <end position="36"/>
    </location>
</feature>
<comment type="caution">
    <text evidence="4">The sequence shown here is derived from an EMBL/GenBank/DDBJ whole genome shotgun (WGS) entry which is preliminary data.</text>
</comment>